<dbReference type="Pfam" id="PF07258">
    <property type="entry name" value="COMM_domain"/>
    <property type="match status" value="1"/>
</dbReference>
<dbReference type="PROSITE" id="PS51269">
    <property type="entry name" value="COMM"/>
    <property type="match status" value="1"/>
</dbReference>
<dbReference type="InParanoid" id="A0A7R8URF2"/>
<dbReference type="InterPro" id="IPR017920">
    <property type="entry name" value="COMM"/>
</dbReference>
<reference evidence="2 3" key="1">
    <citation type="submission" date="2020-11" db="EMBL/GenBank/DDBJ databases">
        <authorList>
            <person name="Wallbank WR R."/>
            <person name="Pardo Diaz C."/>
            <person name="Kozak K."/>
            <person name="Martin S."/>
            <person name="Jiggins C."/>
            <person name="Moest M."/>
            <person name="Warren A I."/>
            <person name="Generalovic N T."/>
            <person name="Byers J.R.P. K."/>
            <person name="Montejo-Kovacevich G."/>
            <person name="Yen C E."/>
        </authorList>
    </citation>
    <scope>NUCLEOTIDE SEQUENCE [LARGE SCALE GENOMIC DNA]</scope>
</reference>
<gene>
    <name evidence="2" type="ORF">HERILL_LOCUS7579</name>
</gene>
<dbReference type="Proteomes" id="UP000594454">
    <property type="component" value="Chromosome 3"/>
</dbReference>
<evidence type="ECO:0000313" key="3">
    <source>
        <dbReference type="Proteomes" id="UP000594454"/>
    </source>
</evidence>
<dbReference type="EMBL" id="LR899011">
    <property type="protein sequence ID" value="CAD7084698.1"/>
    <property type="molecule type" value="Genomic_DNA"/>
</dbReference>
<evidence type="ECO:0000259" key="1">
    <source>
        <dbReference type="PROSITE" id="PS51269"/>
    </source>
</evidence>
<feature type="domain" description="COMM" evidence="1">
    <location>
        <begin position="175"/>
        <end position="239"/>
    </location>
</feature>
<keyword evidence="3" id="KW-1185">Reference proteome</keyword>
<proteinExistence type="predicted"/>
<dbReference type="PANTHER" id="PTHR12333">
    <property type="entry name" value="COMM DOMAIN CONTAINING PROTEIN 10"/>
    <property type="match status" value="1"/>
</dbReference>
<sequence>MNMYLAAPLLELLEYNHSLSILRLTAVSENCYTIDGNIQILPAMSLNWIKITERAREGINIINSLNSDVFCTVLDYVHKNMSPVEEDHDERETALEELEKLVGVPRADFLLLIKTLSYILKRTSTFVIMPTKLQHELRDKLKLKEDKVEAIIKKWVKNTKPILDNLEAGNAGINELQDVAWQLKVQTSSHYQQREKAVLGVLQLYTSKDAPINLEMNHEELAGFYSQLENIQNELDALRTAAK</sequence>
<evidence type="ECO:0000313" key="2">
    <source>
        <dbReference type="EMBL" id="CAD7084698.1"/>
    </source>
</evidence>
<name>A0A7R8URF2_HERIL</name>
<dbReference type="OrthoDB" id="77522at2759"/>
<dbReference type="AlphaFoldDB" id="A0A7R8URF2"/>
<accession>A0A7R8URF2</accession>
<dbReference type="InterPro" id="IPR037361">
    <property type="entry name" value="COMMD10"/>
</dbReference>
<dbReference type="FunCoup" id="A0A7R8URF2">
    <property type="interactions" value="516"/>
</dbReference>
<dbReference type="Pfam" id="PF21672">
    <property type="entry name" value="COMM_HN"/>
    <property type="match status" value="1"/>
</dbReference>
<dbReference type="PANTHER" id="PTHR12333:SF0">
    <property type="entry name" value="COMM DOMAIN-CONTAINING PROTEIN 10"/>
    <property type="match status" value="1"/>
</dbReference>
<organism evidence="2 3">
    <name type="scientific">Hermetia illucens</name>
    <name type="common">Black soldier fly</name>
    <dbReference type="NCBI Taxonomy" id="343691"/>
    <lineage>
        <taxon>Eukaryota</taxon>
        <taxon>Metazoa</taxon>
        <taxon>Ecdysozoa</taxon>
        <taxon>Arthropoda</taxon>
        <taxon>Hexapoda</taxon>
        <taxon>Insecta</taxon>
        <taxon>Pterygota</taxon>
        <taxon>Neoptera</taxon>
        <taxon>Endopterygota</taxon>
        <taxon>Diptera</taxon>
        <taxon>Brachycera</taxon>
        <taxon>Stratiomyomorpha</taxon>
        <taxon>Stratiomyidae</taxon>
        <taxon>Hermetiinae</taxon>
        <taxon>Hermetia</taxon>
    </lineage>
</organism>
<protein>
    <recommendedName>
        <fullName evidence="1">COMM domain-containing protein</fullName>
    </recommendedName>
</protein>